<dbReference type="InterPro" id="IPR001841">
    <property type="entry name" value="Znf_RING"/>
</dbReference>
<feature type="transmembrane region" description="Helical" evidence="8">
    <location>
        <begin position="22"/>
        <end position="47"/>
    </location>
</feature>
<accession>A0AAP0G916</accession>
<dbReference type="PANTHER" id="PTHR14155">
    <property type="entry name" value="RING FINGER DOMAIN-CONTAINING"/>
    <property type="match status" value="1"/>
</dbReference>
<evidence type="ECO:0000259" key="9">
    <source>
        <dbReference type="PROSITE" id="PS50089"/>
    </source>
</evidence>
<dbReference type="GO" id="GO:0006457">
    <property type="term" value="P:protein folding"/>
    <property type="evidence" value="ECO:0007669"/>
    <property type="project" value="InterPro"/>
</dbReference>
<organism evidence="10 11">
    <name type="scientific">Platanthera zijinensis</name>
    <dbReference type="NCBI Taxonomy" id="2320716"/>
    <lineage>
        <taxon>Eukaryota</taxon>
        <taxon>Viridiplantae</taxon>
        <taxon>Streptophyta</taxon>
        <taxon>Embryophyta</taxon>
        <taxon>Tracheophyta</taxon>
        <taxon>Spermatophyta</taxon>
        <taxon>Magnoliopsida</taxon>
        <taxon>Liliopsida</taxon>
        <taxon>Asparagales</taxon>
        <taxon>Orchidaceae</taxon>
        <taxon>Orchidoideae</taxon>
        <taxon>Orchideae</taxon>
        <taxon>Orchidinae</taxon>
        <taxon>Platanthera</taxon>
    </lineage>
</organism>
<keyword evidence="11" id="KW-1185">Reference proteome</keyword>
<dbReference type="GO" id="GO:0008270">
    <property type="term" value="F:zinc ion binding"/>
    <property type="evidence" value="ECO:0007669"/>
    <property type="project" value="UniProtKB-KW"/>
</dbReference>
<dbReference type="PROSITE" id="PS00296">
    <property type="entry name" value="CHAPERONINS_CPN60"/>
    <property type="match status" value="1"/>
</dbReference>
<dbReference type="Proteomes" id="UP001418222">
    <property type="component" value="Unassembled WGS sequence"/>
</dbReference>
<keyword evidence="8" id="KW-0472">Membrane</keyword>
<keyword evidence="8" id="KW-0812">Transmembrane</keyword>
<dbReference type="InterPro" id="IPR018370">
    <property type="entry name" value="Chaperonin_Cpn60_CS"/>
</dbReference>
<comment type="similarity">
    <text evidence="6">Belongs to the RING-type zinc finger family. ATL subfamily.</text>
</comment>
<name>A0AAP0G916_9ASPA</name>
<evidence type="ECO:0000256" key="4">
    <source>
        <dbReference type="ARBA" id="ARBA00022771"/>
    </source>
</evidence>
<dbReference type="GO" id="GO:0005524">
    <property type="term" value="F:ATP binding"/>
    <property type="evidence" value="ECO:0007669"/>
    <property type="project" value="InterPro"/>
</dbReference>
<dbReference type="PANTHER" id="PTHR14155:SF627">
    <property type="entry name" value="OS06G0192800 PROTEIN"/>
    <property type="match status" value="1"/>
</dbReference>
<dbReference type="EMBL" id="JBBWWQ010000006">
    <property type="protein sequence ID" value="KAK8944828.1"/>
    <property type="molecule type" value="Genomic_DNA"/>
</dbReference>
<evidence type="ECO:0000313" key="10">
    <source>
        <dbReference type="EMBL" id="KAK8944828.1"/>
    </source>
</evidence>
<dbReference type="SUPFAM" id="SSF57850">
    <property type="entry name" value="RING/U-box"/>
    <property type="match status" value="1"/>
</dbReference>
<sequence>MDSTGIPAASPPPIVPIYSTPVSLAALVSVFVLFLLCSFAFFLCCWLGEHYHGNEARLSGHRRRASNSPPASGLEAAAVAALPKVKIAGGGGEMCAVCLVEYGDKQKVKMIPGCGHVFHSECIDAWLRWRGSCPVCRTSELWGSWSGGTGEYGQRKLGRSRSGELCRAAVEEGVDRGGGAIALRRTCSV</sequence>
<dbReference type="Gene3D" id="3.30.40.10">
    <property type="entry name" value="Zinc/RING finger domain, C3HC4 (zinc finger)"/>
    <property type="match status" value="1"/>
</dbReference>
<keyword evidence="4 7" id="KW-0863">Zinc-finger</keyword>
<evidence type="ECO:0000256" key="5">
    <source>
        <dbReference type="ARBA" id="ARBA00022833"/>
    </source>
</evidence>
<evidence type="ECO:0000256" key="3">
    <source>
        <dbReference type="ARBA" id="ARBA00022723"/>
    </source>
</evidence>
<gene>
    <name evidence="10" type="primary">ATL16</name>
    <name evidence="10" type="ORF">KSP39_PZI008655</name>
</gene>
<dbReference type="PROSITE" id="PS50089">
    <property type="entry name" value="ZF_RING_2"/>
    <property type="match status" value="1"/>
</dbReference>
<proteinExistence type="inferred from homology"/>
<comment type="catalytic activity">
    <reaction evidence="1">
        <text>S-ubiquitinyl-[E2 ubiquitin-conjugating enzyme]-L-cysteine + [acceptor protein]-L-lysine = [E2 ubiquitin-conjugating enzyme]-L-cysteine + N(6)-ubiquitinyl-[acceptor protein]-L-lysine.</text>
        <dbReference type="EC" id="2.3.2.27"/>
    </reaction>
</comment>
<evidence type="ECO:0000313" key="11">
    <source>
        <dbReference type="Proteomes" id="UP001418222"/>
    </source>
</evidence>
<protein>
    <recommendedName>
        <fullName evidence="2">RING-type E3 ubiquitin transferase</fullName>
        <ecNumber evidence="2">2.3.2.27</ecNumber>
    </recommendedName>
</protein>
<dbReference type="AlphaFoldDB" id="A0AAP0G916"/>
<dbReference type="SMART" id="SM00184">
    <property type="entry name" value="RING"/>
    <property type="match status" value="1"/>
</dbReference>
<dbReference type="GO" id="GO:0061630">
    <property type="term" value="F:ubiquitin protein ligase activity"/>
    <property type="evidence" value="ECO:0007669"/>
    <property type="project" value="UniProtKB-EC"/>
</dbReference>
<evidence type="ECO:0000256" key="1">
    <source>
        <dbReference type="ARBA" id="ARBA00000900"/>
    </source>
</evidence>
<evidence type="ECO:0000256" key="8">
    <source>
        <dbReference type="SAM" id="Phobius"/>
    </source>
</evidence>
<keyword evidence="3" id="KW-0479">Metal-binding</keyword>
<evidence type="ECO:0000256" key="2">
    <source>
        <dbReference type="ARBA" id="ARBA00012483"/>
    </source>
</evidence>
<dbReference type="EC" id="2.3.2.27" evidence="2"/>
<evidence type="ECO:0000256" key="7">
    <source>
        <dbReference type="PROSITE-ProRule" id="PRU00175"/>
    </source>
</evidence>
<keyword evidence="8" id="KW-1133">Transmembrane helix</keyword>
<dbReference type="InterPro" id="IPR013083">
    <property type="entry name" value="Znf_RING/FYVE/PHD"/>
</dbReference>
<reference evidence="10 11" key="1">
    <citation type="journal article" date="2022" name="Nat. Plants">
        <title>Genomes of leafy and leafless Platanthera orchids illuminate the evolution of mycoheterotrophy.</title>
        <authorList>
            <person name="Li M.H."/>
            <person name="Liu K.W."/>
            <person name="Li Z."/>
            <person name="Lu H.C."/>
            <person name="Ye Q.L."/>
            <person name="Zhang D."/>
            <person name="Wang J.Y."/>
            <person name="Li Y.F."/>
            <person name="Zhong Z.M."/>
            <person name="Liu X."/>
            <person name="Yu X."/>
            <person name="Liu D.K."/>
            <person name="Tu X.D."/>
            <person name="Liu B."/>
            <person name="Hao Y."/>
            <person name="Liao X.Y."/>
            <person name="Jiang Y.T."/>
            <person name="Sun W.H."/>
            <person name="Chen J."/>
            <person name="Chen Y.Q."/>
            <person name="Ai Y."/>
            <person name="Zhai J.W."/>
            <person name="Wu S.S."/>
            <person name="Zhou Z."/>
            <person name="Hsiao Y.Y."/>
            <person name="Wu W.L."/>
            <person name="Chen Y.Y."/>
            <person name="Lin Y.F."/>
            <person name="Hsu J.L."/>
            <person name="Li C.Y."/>
            <person name="Wang Z.W."/>
            <person name="Zhao X."/>
            <person name="Zhong W.Y."/>
            <person name="Ma X.K."/>
            <person name="Ma L."/>
            <person name="Huang J."/>
            <person name="Chen G.Z."/>
            <person name="Huang M.Z."/>
            <person name="Huang L."/>
            <person name="Peng D.H."/>
            <person name="Luo Y.B."/>
            <person name="Zou S.Q."/>
            <person name="Chen S.P."/>
            <person name="Lan S."/>
            <person name="Tsai W.C."/>
            <person name="Van de Peer Y."/>
            <person name="Liu Z.J."/>
        </authorList>
    </citation>
    <scope>NUCLEOTIDE SEQUENCE [LARGE SCALE GENOMIC DNA]</scope>
    <source>
        <strain evidence="10">Lor287</strain>
    </source>
</reference>
<dbReference type="Pfam" id="PF13639">
    <property type="entry name" value="zf-RING_2"/>
    <property type="match status" value="1"/>
</dbReference>
<dbReference type="InterPro" id="IPR053238">
    <property type="entry name" value="RING-H2_zinc_finger"/>
</dbReference>
<evidence type="ECO:0000256" key="6">
    <source>
        <dbReference type="ARBA" id="ARBA00024209"/>
    </source>
</evidence>
<comment type="caution">
    <text evidence="10">The sequence shown here is derived from an EMBL/GenBank/DDBJ whole genome shotgun (WGS) entry which is preliminary data.</text>
</comment>
<feature type="domain" description="RING-type" evidence="9">
    <location>
        <begin position="95"/>
        <end position="137"/>
    </location>
</feature>
<keyword evidence="5" id="KW-0862">Zinc</keyword>